<dbReference type="RefSeq" id="WP_137338159.1">
    <property type="nucleotide sequence ID" value="NZ_BSQH01000001.1"/>
</dbReference>
<accession>A0A4U6D8R2</accession>
<gene>
    <name evidence="1" type="ORF">FDK13_01255</name>
</gene>
<dbReference type="Proteomes" id="UP000304900">
    <property type="component" value="Unassembled WGS sequence"/>
</dbReference>
<name>A0A4U6D8R2_9BACT</name>
<keyword evidence="2" id="KW-1185">Reference proteome</keyword>
<sequence length="86" mass="9993">MEEIEKTAATKSGVIFEWLTFFVNSYEIHAAMTIILKKGVSFDKVDEQIKTAKSSHKKPDMKKYAGTIKLKEDPLVIQKRMRDEWD</sequence>
<dbReference type="OrthoDB" id="799417at2"/>
<reference evidence="1 2" key="1">
    <citation type="submission" date="2019-05" db="EMBL/GenBank/DDBJ databases">
        <title>Dyadobacter AR-3-8 sp. nov., isolated from arctic soil.</title>
        <authorList>
            <person name="Chaudhary D.K."/>
        </authorList>
    </citation>
    <scope>NUCLEOTIDE SEQUENCE [LARGE SCALE GENOMIC DNA]</scope>
    <source>
        <strain evidence="1 2">AR-3-8</strain>
    </source>
</reference>
<evidence type="ECO:0000313" key="2">
    <source>
        <dbReference type="Proteomes" id="UP000304900"/>
    </source>
</evidence>
<proteinExistence type="predicted"/>
<organism evidence="1 2">
    <name type="scientific">Dyadobacter frigoris</name>
    <dbReference type="NCBI Taxonomy" id="2576211"/>
    <lineage>
        <taxon>Bacteria</taxon>
        <taxon>Pseudomonadati</taxon>
        <taxon>Bacteroidota</taxon>
        <taxon>Cytophagia</taxon>
        <taxon>Cytophagales</taxon>
        <taxon>Spirosomataceae</taxon>
        <taxon>Dyadobacter</taxon>
    </lineage>
</organism>
<dbReference type="EMBL" id="SZVO01000001">
    <property type="protein sequence ID" value="TKT93869.1"/>
    <property type="molecule type" value="Genomic_DNA"/>
</dbReference>
<dbReference type="AlphaFoldDB" id="A0A4U6D8R2"/>
<protein>
    <submittedName>
        <fullName evidence="1">Uncharacterized protein</fullName>
    </submittedName>
</protein>
<comment type="caution">
    <text evidence="1">The sequence shown here is derived from an EMBL/GenBank/DDBJ whole genome shotgun (WGS) entry which is preliminary data.</text>
</comment>
<evidence type="ECO:0000313" key="1">
    <source>
        <dbReference type="EMBL" id="TKT93869.1"/>
    </source>
</evidence>